<sequence length="154" mass="18148">MYNYRIFDRHRKPVVSLAVLADEGPAWKPKPFSYGLWGFSITMEFPVVKLNDYRKQWDELEKSRNPFAVAVMAHLKTQETRHDHGNRRKWKLRLIRNLYERGYDRQDVINPDYNGFRGGHNILKLLCRKMPFSPHVIPGKILKSLCPCNGSDSF</sequence>
<name>A0A975BT95_9BACT</name>
<organism evidence="1 2">
    <name type="scientific">Desulfonema magnum</name>
    <dbReference type="NCBI Taxonomy" id="45655"/>
    <lineage>
        <taxon>Bacteria</taxon>
        <taxon>Pseudomonadati</taxon>
        <taxon>Thermodesulfobacteriota</taxon>
        <taxon>Desulfobacteria</taxon>
        <taxon>Desulfobacterales</taxon>
        <taxon>Desulfococcaceae</taxon>
        <taxon>Desulfonema</taxon>
    </lineage>
</organism>
<proteinExistence type="predicted"/>
<evidence type="ECO:0000313" key="2">
    <source>
        <dbReference type="Proteomes" id="UP000663722"/>
    </source>
</evidence>
<dbReference type="KEGG" id="dmm:dnm_072990"/>
<protein>
    <submittedName>
        <fullName evidence="1">Uncharacterized protein</fullName>
    </submittedName>
</protein>
<evidence type="ECO:0000313" key="1">
    <source>
        <dbReference type="EMBL" id="QTA91235.1"/>
    </source>
</evidence>
<dbReference type="AlphaFoldDB" id="A0A975BT95"/>
<keyword evidence="2" id="KW-1185">Reference proteome</keyword>
<reference evidence="1" key="1">
    <citation type="journal article" date="2021" name="Microb. Physiol.">
        <title>Proteogenomic Insights into the Physiology of Marine, Sulfate-Reducing, Filamentous Desulfonema limicola and Desulfonema magnum.</title>
        <authorList>
            <person name="Schnaars V."/>
            <person name="Wohlbrand L."/>
            <person name="Scheve S."/>
            <person name="Hinrichs C."/>
            <person name="Reinhardt R."/>
            <person name="Rabus R."/>
        </authorList>
    </citation>
    <scope>NUCLEOTIDE SEQUENCE</scope>
    <source>
        <strain evidence="1">4be13</strain>
    </source>
</reference>
<dbReference type="EMBL" id="CP061800">
    <property type="protein sequence ID" value="QTA91235.1"/>
    <property type="molecule type" value="Genomic_DNA"/>
</dbReference>
<dbReference type="Proteomes" id="UP000663722">
    <property type="component" value="Chromosome"/>
</dbReference>
<accession>A0A975BT95</accession>
<gene>
    <name evidence="1" type="ORF">dnm_072990</name>
</gene>